<comment type="function">
    <text evidence="10">Functions as component of the Arp2/3 complex which is involved in regulation of actin polymerization and together with an activating nucleation-promoting factor (NPF) mediates the formation of branched actin networks.</text>
</comment>
<dbReference type="GO" id="GO:0034314">
    <property type="term" value="P:Arp2/3 complex-mediated actin nucleation"/>
    <property type="evidence" value="ECO:0007669"/>
    <property type="project" value="UniProtKB-UniRule"/>
</dbReference>
<dbReference type="FunFam" id="2.130.10.10:FF:000030">
    <property type="entry name" value="Actin-related protein 2/3 complex subunit"/>
    <property type="match status" value="1"/>
</dbReference>
<evidence type="ECO:0000256" key="5">
    <source>
        <dbReference type="ARBA" id="ARBA00022574"/>
    </source>
</evidence>
<dbReference type="STRING" id="7574.A0A1S3ILE7"/>
<evidence type="ECO:0000256" key="1">
    <source>
        <dbReference type="ARBA" id="ARBA00004123"/>
    </source>
</evidence>
<reference evidence="13" key="1">
    <citation type="submission" date="2025-08" db="UniProtKB">
        <authorList>
            <consortium name="RefSeq"/>
        </authorList>
    </citation>
    <scope>IDENTIFICATION</scope>
    <source>
        <tissue evidence="13">Gonads</tissue>
    </source>
</reference>
<dbReference type="FunCoup" id="A0A1S3ILE7">
    <property type="interactions" value="2408"/>
</dbReference>
<evidence type="ECO:0000256" key="3">
    <source>
        <dbReference type="ARBA" id="ARBA00006260"/>
    </source>
</evidence>
<dbReference type="GeneID" id="106165378"/>
<dbReference type="RefSeq" id="XP_013399042.1">
    <property type="nucleotide sequence ID" value="XM_013543588.2"/>
</dbReference>
<dbReference type="OrthoDB" id="406844at2759"/>
<dbReference type="AlphaFoldDB" id="A0A1S3ILE7"/>
<evidence type="ECO:0000256" key="8">
    <source>
        <dbReference type="ARBA" id="ARBA00023212"/>
    </source>
</evidence>
<keyword evidence="7 10" id="KW-0009">Actin-binding</keyword>
<dbReference type="GO" id="GO:0051015">
    <property type="term" value="F:actin filament binding"/>
    <property type="evidence" value="ECO:0007669"/>
    <property type="project" value="TreeGrafter"/>
</dbReference>
<dbReference type="InterPro" id="IPR036322">
    <property type="entry name" value="WD40_repeat_dom_sf"/>
</dbReference>
<comment type="subcellular location">
    <subcellularLocation>
        <location evidence="2">Cytoplasm</location>
        <location evidence="2">Cytoskeleton</location>
    </subcellularLocation>
    <subcellularLocation>
        <location evidence="1">Nucleus</location>
    </subcellularLocation>
</comment>
<dbReference type="PROSITE" id="PS50082">
    <property type="entry name" value="WD_REPEATS_2"/>
    <property type="match status" value="1"/>
</dbReference>
<protein>
    <recommendedName>
        <fullName evidence="10">Actin-related protein 2/3 complex subunit</fullName>
    </recommendedName>
</protein>
<dbReference type="PANTHER" id="PTHR10709:SF2">
    <property type="entry name" value="ACTIN-RELATED PROTEIN 2_3 COMPLEX SUBUNIT"/>
    <property type="match status" value="1"/>
</dbReference>
<sequence>MATPYSFGIVPIGCHAFNKARNEVAISPNNAEVHIYKQVSGRWEKMHVLEGHGQRVTSLDWAPESNRIVSCGVDRNAYVWTFTDGKWKPTLVILRINRAATCVRWSPQENKFAVGSGARVISVCYFEKENDWWVSKHIKKPIRSTVTSLDWHPNNILLAAGSTDFKARVFSGWIKECEAKPQETPWGKKMPLGNLMVEFSNAPGGGGGWVHSVGFSPSGDKLAWVGHDSSVSVVSVHNKDVVTNVKTTFLPFLSLIWATENSIVVAGHDCCPVLYSTDDQGKLAFVSKLDIPQEKEGGTLSAMKRFQTLDKKATTDDASSDLKTKHQNSITQLSVYSGSREQVTKFASSGVDGQIVVWDFKSLESAIAGLRIA</sequence>
<evidence type="ECO:0000256" key="6">
    <source>
        <dbReference type="ARBA" id="ARBA00022737"/>
    </source>
</evidence>
<proteinExistence type="inferred from homology"/>
<accession>A0A1S3ILE7</accession>
<evidence type="ECO:0000313" key="13">
    <source>
        <dbReference type="RefSeq" id="XP_013399042.1"/>
    </source>
</evidence>
<keyword evidence="8 10" id="KW-0206">Cytoskeleton</keyword>
<dbReference type="InterPro" id="IPR015943">
    <property type="entry name" value="WD40/YVTN_repeat-like_dom_sf"/>
</dbReference>
<dbReference type="SUPFAM" id="SSF50978">
    <property type="entry name" value="WD40 repeat-like"/>
    <property type="match status" value="1"/>
</dbReference>
<dbReference type="InterPro" id="IPR017383">
    <property type="entry name" value="ARPC1"/>
</dbReference>
<keyword evidence="9" id="KW-0539">Nucleus</keyword>
<feature type="repeat" description="WD" evidence="11">
    <location>
        <begin position="49"/>
        <end position="90"/>
    </location>
</feature>
<organism evidence="12 13">
    <name type="scientific">Lingula anatina</name>
    <name type="common">Brachiopod</name>
    <name type="synonym">Lingula unguis</name>
    <dbReference type="NCBI Taxonomy" id="7574"/>
    <lineage>
        <taxon>Eukaryota</taxon>
        <taxon>Metazoa</taxon>
        <taxon>Spiralia</taxon>
        <taxon>Lophotrochozoa</taxon>
        <taxon>Brachiopoda</taxon>
        <taxon>Linguliformea</taxon>
        <taxon>Lingulata</taxon>
        <taxon>Lingulida</taxon>
        <taxon>Linguloidea</taxon>
        <taxon>Lingulidae</taxon>
        <taxon>Lingula</taxon>
    </lineage>
</organism>
<dbReference type="PIRSF" id="PIRSF038093">
    <property type="entry name" value="ARP2/3_su1"/>
    <property type="match status" value="1"/>
</dbReference>
<dbReference type="OMA" id="YVWEPSP"/>
<dbReference type="InParanoid" id="A0A1S3ILE7"/>
<dbReference type="Pfam" id="PF00400">
    <property type="entry name" value="WD40"/>
    <property type="match status" value="3"/>
</dbReference>
<comment type="similarity">
    <text evidence="3 10">Belongs to the WD repeat ARPC1 family.</text>
</comment>
<evidence type="ECO:0000256" key="10">
    <source>
        <dbReference type="PIRNR" id="PIRNR038093"/>
    </source>
</evidence>
<keyword evidence="4 10" id="KW-0963">Cytoplasm</keyword>
<evidence type="ECO:0000256" key="2">
    <source>
        <dbReference type="ARBA" id="ARBA00004245"/>
    </source>
</evidence>
<dbReference type="InterPro" id="IPR001680">
    <property type="entry name" value="WD40_rpt"/>
</dbReference>
<gene>
    <name evidence="13" type="primary">LOC106165378</name>
</gene>
<dbReference type="PANTHER" id="PTHR10709">
    <property type="entry name" value="ACTIN-RELATED PROTEIN 2/3 COMPLEX SUBUNIT 1"/>
    <property type="match status" value="1"/>
</dbReference>
<evidence type="ECO:0000256" key="4">
    <source>
        <dbReference type="ARBA" id="ARBA00022490"/>
    </source>
</evidence>
<dbReference type="GO" id="GO:0005885">
    <property type="term" value="C:Arp2/3 protein complex"/>
    <property type="evidence" value="ECO:0007669"/>
    <property type="project" value="UniProtKB-UniRule"/>
</dbReference>
<evidence type="ECO:0000256" key="9">
    <source>
        <dbReference type="ARBA" id="ARBA00023242"/>
    </source>
</evidence>
<dbReference type="SMART" id="SM00320">
    <property type="entry name" value="WD40"/>
    <property type="match status" value="5"/>
</dbReference>
<evidence type="ECO:0000256" key="7">
    <source>
        <dbReference type="ARBA" id="ARBA00023203"/>
    </source>
</evidence>
<name>A0A1S3ILE7_LINAN</name>
<dbReference type="GO" id="GO:0005634">
    <property type="term" value="C:nucleus"/>
    <property type="evidence" value="ECO:0007669"/>
    <property type="project" value="UniProtKB-SubCell"/>
</dbReference>
<dbReference type="PROSITE" id="PS50294">
    <property type="entry name" value="WD_REPEATS_REGION"/>
    <property type="match status" value="1"/>
</dbReference>
<dbReference type="Gene3D" id="2.130.10.10">
    <property type="entry name" value="YVTN repeat-like/Quinoprotein amine dehydrogenase"/>
    <property type="match status" value="1"/>
</dbReference>
<evidence type="ECO:0000313" key="12">
    <source>
        <dbReference type="Proteomes" id="UP000085678"/>
    </source>
</evidence>
<keyword evidence="12" id="KW-1185">Reference proteome</keyword>
<evidence type="ECO:0000256" key="11">
    <source>
        <dbReference type="PROSITE-ProRule" id="PRU00221"/>
    </source>
</evidence>
<dbReference type="KEGG" id="lak:106165378"/>
<keyword evidence="6" id="KW-0677">Repeat</keyword>
<dbReference type="Proteomes" id="UP000085678">
    <property type="component" value="Unplaced"/>
</dbReference>
<keyword evidence="5 11" id="KW-0853">WD repeat</keyword>